<accession>A0A2P2MNH5</accession>
<sequence length="71" mass="8125">MLFHNGHEFIIAPSCFHFVDLGFGSEGKQWCARGEGVLENYLSRWLQAKRKKLHISQTYPLRLLTGLCGMS</sequence>
<protein>
    <submittedName>
        <fullName evidence="1">Uncharacterized protein</fullName>
    </submittedName>
</protein>
<name>A0A2P2MNH5_RHIMU</name>
<evidence type="ECO:0000313" key="1">
    <source>
        <dbReference type="EMBL" id="MBX31753.1"/>
    </source>
</evidence>
<reference evidence="1" key="1">
    <citation type="submission" date="2018-02" db="EMBL/GenBank/DDBJ databases">
        <title>Rhizophora mucronata_Transcriptome.</title>
        <authorList>
            <person name="Meera S.P."/>
            <person name="Sreeshan A."/>
            <person name="Augustine A."/>
        </authorList>
    </citation>
    <scope>NUCLEOTIDE SEQUENCE</scope>
    <source>
        <tissue evidence="1">Leaf</tissue>
    </source>
</reference>
<proteinExistence type="predicted"/>
<dbReference type="EMBL" id="GGEC01051269">
    <property type="protein sequence ID" value="MBX31753.1"/>
    <property type="molecule type" value="Transcribed_RNA"/>
</dbReference>
<dbReference type="AlphaFoldDB" id="A0A2P2MNH5"/>
<organism evidence="1">
    <name type="scientific">Rhizophora mucronata</name>
    <name type="common">Asiatic mangrove</name>
    <dbReference type="NCBI Taxonomy" id="61149"/>
    <lineage>
        <taxon>Eukaryota</taxon>
        <taxon>Viridiplantae</taxon>
        <taxon>Streptophyta</taxon>
        <taxon>Embryophyta</taxon>
        <taxon>Tracheophyta</taxon>
        <taxon>Spermatophyta</taxon>
        <taxon>Magnoliopsida</taxon>
        <taxon>eudicotyledons</taxon>
        <taxon>Gunneridae</taxon>
        <taxon>Pentapetalae</taxon>
        <taxon>rosids</taxon>
        <taxon>fabids</taxon>
        <taxon>Malpighiales</taxon>
        <taxon>Rhizophoraceae</taxon>
        <taxon>Rhizophora</taxon>
    </lineage>
</organism>